<accession>A0A843U200</accession>
<gene>
    <name evidence="1" type="ORF">Taro_008310</name>
</gene>
<dbReference type="EMBL" id="NMUH01000271">
    <property type="protein sequence ID" value="MQL75920.1"/>
    <property type="molecule type" value="Genomic_DNA"/>
</dbReference>
<organism evidence="1 2">
    <name type="scientific">Colocasia esculenta</name>
    <name type="common">Wild taro</name>
    <name type="synonym">Arum esculentum</name>
    <dbReference type="NCBI Taxonomy" id="4460"/>
    <lineage>
        <taxon>Eukaryota</taxon>
        <taxon>Viridiplantae</taxon>
        <taxon>Streptophyta</taxon>
        <taxon>Embryophyta</taxon>
        <taxon>Tracheophyta</taxon>
        <taxon>Spermatophyta</taxon>
        <taxon>Magnoliopsida</taxon>
        <taxon>Liliopsida</taxon>
        <taxon>Araceae</taxon>
        <taxon>Aroideae</taxon>
        <taxon>Colocasieae</taxon>
        <taxon>Colocasia</taxon>
    </lineage>
</organism>
<proteinExistence type="predicted"/>
<sequence>MSSQDSIVRTSAMQNTVNSPCSVSYVLGYNRLVDHVGIHDQRRLTEALNNDSLVRRKEYPMESSSKSRKVTSLFDTGSLITRVLSHWYA</sequence>
<keyword evidence="2" id="KW-1185">Reference proteome</keyword>
<protein>
    <submittedName>
        <fullName evidence="1">Uncharacterized protein</fullName>
    </submittedName>
</protein>
<dbReference type="Proteomes" id="UP000652761">
    <property type="component" value="Unassembled WGS sequence"/>
</dbReference>
<name>A0A843U200_COLES</name>
<dbReference type="AlphaFoldDB" id="A0A843U200"/>
<comment type="caution">
    <text evidence="1">The sequence shown here is derived from an EMBL/GenBank/DDBJ whole genome shotgun (WGS) entry which is preliminary data.</text>
</comment>
<reference evidence="1" key="1">
    <citation type="submission" date="2017-07" db="EMBL/GenBank/DDBJ databases">
        <title>Taro Niue Genome Assembly and Annotation.</title>
        <authorList>
            <person name="Atibalentja N."/>
            <person name="Keating K."/>
            <person name="Fields C.J."/>
        </authorList>
    </citation>
    <scope>NUCLEOTIDE SEQUENCE</scope>
    <source>
        <strain evidence="1">Niue_2</strain>
        <tissue evidence="1">Leaf</tissue>
    </source>
</reference>
<evidence type="ECO:0000313" key="1">
    <source>
        <dbReference type="EMBL" id="MQL75920.1"/>
    </source>
</evidence>
<evidence type="ECO:0000313" key="2">
    <source>
        <dbReference type="Proteomes" id="UP000652761"/>
    </source>
</evidence>